<dbReference type="Pfam" id="PF03357">
    <property type="entry name" value="Snf7"/>
    <property type="match status" value="1"/>
</dbReference>
<proteinExistence type="predicted"/>
<evidence type="ECO:0000313" key="2">
    <source>
        <dbReference type="EMBL" id="MDI1486306.1"/>
    </source>
</evidence>
<dbReference type="GO" id="GO:0005771">
    <property type="term" value="C:multivesicular body"/>
    <property type="evidence" value="ECO:0007669"/>
    <property type="project" value="TreeGrafter"/>
</dbReference>
<evidence type="ECO:0000313" key="3">
    <source>
        <dbReference type="Proteomes" id="UP001161017"/>
    </source>
</evidence>
<evidence type="ECO:0000256" key="1">
    <source>
        <dbReference type="SAM" id="MobiDB-lite"/>
    </source>
</evidence>
<reference evidence="2" key="1">
    <citation type="journal article" date="2023" name="Genome Biol. Evol.">
        <title>First Whole Genome Sequence and Flow Cytometry Genome Size Data for the Lichen-Forming Fungus Ramalina farinacea (Ascomycota).</title>
        <authorList>
            <person name="Llewellyn T."/>
            <person name="Mian S."/>
            <person name="Hill R."/>
            <person name="Leitch I.J."/>
            <person name="Gaya E."/>
        </authorList>
    </citation>
    <scope>NUCLEOTIDE SEQUENCE</scope>
    <source>
        <strain evidence="2">LIQ254RAFAR</strain>
    </source>
</reference>
<protein>
    <submittedName>
        <fullName evidence="2">Uncharacterized protein</fullName>
    </submittedName>
</protein>
<gene>
    <name evidence="2" type="ORF">OHK93_005533</name>
</gene>
<dbReference type="AlphaFoldDB" id="A0AA43QGU8"/>
<comment type="caution">
    <text evidence="2">The sequence shown here is derived from an EMBL/GenBank/DDBJ whole genome shotgun (WGS) entry which is preliminary data.</text>
</comment>
<sequence>MAYFDKNTVVFKEGETEPRGLTEQDVTIASLKAGISDLQTQVDQLSILIASASEKAKTAVSEGHRSVAMTAVRSRKMYEKRLEQRGATLSQLEELYGKIEQATDQASMIRIMQASTEVLQNLNREVGGIEKAQEIAEQLHEEVSNVDELGSIIRSTEQEIAPVDEDTVDDELEEMLREEEAREERRKLDEEEMKLKSAPKVPDVSLSDTNETTPGHREEASLSEVQQAVP</sequence>
<dbReference type="GO" id="GO:0000815">
    <property type="term" value="C:ESCRT III complex"/>
    <property type="evidence" value="ECO:0007669"/>
    <property type="project" value="TreeGrafter"/>
</dbReference>
<keyword evidence="3" id="KW-1185">Reference proteome</keyword>
<feature type="region of interest" description="Disordered" evidence="1">
    <location>
        <begin position="174"/>
        <end position="230"/>
    </location>
</feature>
<name>A0AA43QGU8_9LECA</name>
<dbReference type="InterPro" id="IPR005024">
    <property type="entry name" value="Snf7_fam"/>
</dbReference>
<dbReference type="EMBL" id="JAPUFD010000003">
    <property type="protein sequence ID" value="MDI1486306.1"/>
    <property type="molecule type" value="Genomic_DNA"/>
</dbReference>
<feature type="compositionally biased region" description="Basic and acidic residues" evidence="1">
    <location>
        <begin position="174"/>
        <end position="195"/>
    </location>
</feature>
<dbReference type="Gene3D" id="6.10.140.1230">
    <property type="match status" value="1"/>
</dbReference>
<organism evidence="2 3">
    <name type="scientific">Ramalina farinacea</name>
    <dbReference type="NCBI Taxonomy" id="258253"/>
    <lineage>
        <taxon>Eukaryota</taxon>
        <taxon>Fungi</taxon>
        <taxon>Dikarya</taxon>
        <taxon>Ascomycota</taxon>
        <taxon>Pezizomycotina</taxon>
        <taxon>Lecanoromycetes</taxon>
        <taxon>OSLEUM clade</taxon>
        <taxon>Lecanoromycetidae</taxon>
        <taxon>Lecanorales</taxon>
        <taxon>Lecanorineae</taxon>
        <taxon>Ramalinaceae</taxon>
        <taxon>Ramalina</taxon>
    </lineage>
</organism>
<dbReference type="PANTHER" id="PTHR22761">
    <property type="entry name" value="CHARGED MULTIVESICULAR BODY PROTEIN"/>
    <property type="match status" value="1"/>
</dbReference>
<dbReference type="Proteomes" id="UP001161017">
    <property type="component" value="Unassembled WGS sequence"/>
</dbReference>
<dbReference type="GO" id="GO:0009898">
    <property type="term" value="C:cytoplasmic side of plasma membrane"/>
    <property type="evidence" value="ECO:0007669"/>
    <property type="project" value="TreeGrafter"/>
</dbReference>
<dbReference type="PANTHER" id="PTHR22761:SF18">
    <property type="entry name" value="SORTING PROTEIN SNF7 FAMILY PROTEIN, PUTATIVE (AFU_ORTHOLOGUE AFUA_2G16692)-RELATED"/>
    <property type="match status" value="1"/>
</dbReference>
<accession>A0AA43QGU8</accession>
<dbReference type="GO" id="GO:0032511">
    <property type="term" value="P:late endosome to vacuole transport via multivesicular body sorting pathway"/>
    <property type="evidence" value="ECO:0007669"/>
    <property type="project" value="TreeGrafter"/>
</dbReference>
<dbReference type="GO" id="GO:0006900">
    <property type="term" value="P:vesicle budding from membrane"/>
    <property type="evidence" value="ECO:0007669"/>
    <property type="project" value="TreeGrafter"/>
</dbReference>